<dbReference type="SUPFAM" id="SSF49723">
    <property type="entry name" value="Lipase/lipooxygenase domain (PLAT/LH2 domain)"/>
    <property type="match status" value="1"/>
</dbReference>
<dbReference type="PANTHER" id="PTHR31718">
    <property type="entry name" value="PLAT DOMAIN-CONTAINING PROTEIN"/>
    <property type="match status" value="1"/>
</dbReference>
<proteinExistence type="predicted"/>
<dbReference type="PANTHER" id="PTHR31718:SF0">
    <property type="entry name" value="PLAT DOMAIN-CONTAINING PROTEIN 2"/>
    <property type="match status" value="1"/>
</dbReference>
<evidence type="ECO:0000313" key="1">
    <source>
        <dbReference type="EMBL" id="KAH7520614.1"/>
    </source>
</evidence>
<dbReference type="AlphaFoldDB" id="A0A978V048"/>
<protein>
    <submittedName>
        <fullName evidence="1">Uncharacterized protein</fullName>
    </submittedName>
</protein>
<evidence type="ECO:0000313" key="2">
    <source>
        <dbReference type="Proteomes" id="UP000813462"/>
    </source>
</evidence>
<gene>
    <name evidence="1" type="ORF">FEM48_Zijuj08G0163700</name>
</gene>
<organism evidence="1 2">
    <name type="scientific">Ziziphus jujuba var. spinosa</name>
    <dbReference type="NCBI Taxonomy" id="714518"/>
    <lineage>
        <taxon>Eukaryota</taxon>
        <taxon>Viridiplantae</taxon>
        <taxon>Streptophyta</taxon>
        <taxon>Embryophyta</taxon>
        <taxon>Tracheophyta</taxon>
        <taxon>Spermatophyta</taxon>
        <taxon>Magnoliopsida</taxon>
        <taxon>eudicotyledons</taxon>
        <taxon>Gunneridae</taxon>
        <taxon>Pentapetalae</taxon>
        <taxon>rosids</taxon>
        <taxon>fabids</taxon>
        <taxon>Rosales</taxon>
        <taxon>Rhamnaceae</taxon>
        <taxon>Paliureae</taxon>
        <taxon>Ziziphus</taxon>
    </lineage>
</organism>
<reference evidence="1" key="1">
    <citation type="journal article" date="2021" name="Front. Plant Sci.">
        <title>Chromosome-Scale Genome Assembly for Chinese Sour Jujube and Insights Into Its Genome Evolution and Domestication Signature.</title>
        <authorList>
            <person name="Shen L.-Y."/>
            <person name="Luo H."/>
            <person name="Wang X.-L."/>
            <person name="Wang X.-M."/>
            <person name="Qiu X.-J."/>
            <person name="Liu H."/>
            <person name="Zhou S.-S."/>
            <person name="Jia K.-H."/>
            <person name="Nie S."/>
            <person name="Bao Y.-T."/>
            <person name="Zhang R.-G."/>
            <person name="Yun Q.-Z."/>
            <person name="Chai Y.-H."/>
            <person name="Lu J.-Y."/>
            <person name="Li Y."/>
            <person name="Zhao S.-W."/>
            <person name="Mao J.-F."/>
            <person name="Jia S.-G."/>
            <person name="Mao Y.-M."/>
        </authorList>
    </citation>
    <scope>NUCLEOTIDE SEQUENCE</scope>
    <source>
        <strain evidence="1">AT0</strain>
        <tissue evidence="1">Leaf</tissue>
    </source>
</reference>
<dbReference type="InterPro" id="IPR036392">
    <property type="entry name" value="PLAT/LH2_dom_sf"/>
</dbReference>
<dbReference type="Proteomes" id="UP000813462">
    <property type="component" value="Unassembled WGS sequence"/>
</dbReference>
<sequence length="110" mass="12110">MQLYECVYMIYVRTGSIFKGGTDSIVNVGLYDEYGHGIEFKNLRTWGGIMEPGYSYSERGNLDIFSRCGLCLDGPICVLNLTIDGSGDNCYSFGPKPIVNDFGSLKVLGL</sequence>
<dbReference type="EMBL" id="JAEACU010000008">
    <property type="protein sequence ID" value="KAH7520614.1"/>
    <property type="molecule type" value="Genomic_DNA"/>
</dbReference>
<dbReference type="Gene3D" id="2.60.60.20">
    <property type="entry name" value="PLAT/LH2 domain"/>
    <property type="match status" value="1"/>
</dbReference>
<accession>A0A978V048</accession>
<comment type="caution">
    <text evidence="1">The sequence shown here is derived from an EMBL/GenBank/DDBJ whole genome shotgun (WGS) entry which is preliminary data.</text>
</comment>
<name>A0A978V048_ZIZJJ</name>